<evidence type="ECO:0000259" key="2">
    <source>
        <dbReference type="Pfam" id="PF06580"/>
    </source>
</evidence>
<dbReference type="SUPFAM" id="SSF55874">
    <property type="entry name" value="ATPase domain of HSP90 chaperone/DNA topoisomerase II/histidine kinase"/>
    <property type="match status" value="1"/>
</dbReference>
<dbReference type="Gene3D" id="3.30.565.10">
    <property type="entry name" value="Histidine kinase-like ATPase, C-terminal domain"/>
    <property type="match status" value="1"/>
</dbReference>
<protein>
    <submittedName>
        <fullName evidence="3">Sensor histidine kinase</fullName>
    </submittedName>
</protein>
<dbReference type="InterPro" id="IPR050640">
    <property type="entry name" value="Bact_2-comp_sensor_kinase"/>
</dbReference>
<dbReference type="Proteomes" id="UP000270673">
    <property type="component" value="Chromosome"/>
</dbReference>
<evidence type="ECO:0000256" key="1">
    <source>
        <dbReference type="SAM" id="Phobius"/>
    </source>
</evidence>
<feature type="domain" description="Signal transduction histidine kinase internal region" evidence="2">
    <location>
        <begin position="166"/>
        <end position="243"/>
    </location>
</feature>
<keyword evidence="3" id="KW-0418">Kinase</keyword>
<dbReference type="PANTHER" id="PTHR34220">
    <property type="entry name" value="SENSOR HISTIDINE KINASE YPDA"/>
    <property type="match status" value="1"/>
</dbReference>
<keyword evidence="4" id="KW-1185">Reference proteome</keyword>
<dbReference type="AlphaFoldDB" id="A0A3S9VSZ0"/>
<keyword evidence="1" id="KW-1133">Transmembrane helix</keyword>
<keyword evidence="3" id="KW-0808">Transferase</keyword>
<feature type="transmembrane region" description="Helical" evidence="1">
    <location>
        <begin position="12"/>
        <end position="30"/>
    </location>
</feature>
<dbReference type="InterPro" id="IPR036890">
    <property type="entry name" value="HATPase_C_sf"/>
</dbReference>
<dbReference type="Pfam" id="PF06580">
    <property type="entry name" value="His_kinase"/>
    <property type="match status" value="1"/>
</dbReference>
<proteinExistence type="predicted"/>
<evidence type="ECO:0000313" key="3">
    <source>
        <dbReference type="EMBL" id="AZS29684.1"/>
    </source>
</evidence>
<dbReference type="OrthoDB" id="9809908at2"/>
<dbReference type="EMBL" id="CP032819">
    <property type="protein sequence ID" value="AZS29684.1"/>
    <property type="molecule type" value="Genomic_DNA"/>
</dbReference>
<dbReference type="KEGG" id="buy:D8S85_09090"/>
<dbReference type="InterPro" id="IPR010559">
    <property type="entry name" value="Sig_transdc_His_kin_internal"/>
</dbReference>
<dbReference type="GO" id="GO:0000155">
    <property type="term" value="F:phosphorelay sensor kinase activity"/>
    <property type="evidence" value="ECO:0007669"/>
    <property type="project" value="InterPro"/>
</dbReference>
<keyword evidence="1" id="KW-0812">Transmembrane</keyword>
<gene>
    <name evidence="3" type="ORF">D8S85_09090</name>
</gene>
<dbReference type="RefSeq" id="WP_106480422.1">
    <property type="nucleotide sequence ID" value="NZ_CP032819.1"/>
</dbReference>
<name>A0A3S9VSZ0_9BACT</name>
<organism evidence="3 4">
    <name type="scientific">Butyricimonas faecalis</name>
    <dbReference type="NCBI Taxonomy" id="2093856"/>
    <lineage>
        <taxon>Bacteria</taxon>
        <taxon>Pseudomonadati</taxon>
        <taxon>Bacteroidota</taxon>
        <taxon>Bacteroidia</taxon>
        <taxon>Bacteroidales</taxon>
        <taxon>Odoribacteraceae</taxon>
        <taxon>Butyricimonas</taxon>
    </lineage>
</organism>
<evidence type="ECO:0000313" key="4">
    <source>
        <dbReference type="Proteomes" id="UP000270673"/>
    </source>
</evidence>
<accession>A0A3S9VSZ0</accession>
<reference evidence="3 4" key="1">
    <citation type="submission" date="2018-10" db="EMBL/GenBank/DDBJ databases">
        <title>Butyricimonas faecalis sp. nov., isolated from human faeces and emended description of the genus Butyricimonas.</title>
        <authorList>
            <person name="Le Roy T."/>
            <person name="Van der Smissen P."/>
            <person name="Paquot A."/>
            <person name="Delzenne N."/>
            <person name="Muccioli G."/>
            <person name="Collet J.-F."/>
            <person name="Cani P.D."/>
        </authorList>
    </citation>
    <scope>NUCLEOTIDE SEQUENCE [LARGE SCALE GENOMIC DNA]</scope>
    <source>
        <strain evidence="3 4">H184</strain>
    </source>
</reference>
<feature type="transmembrane region" description="Helical" evidence="1">
    <location>
        <begin position="76"/>
        <end position="94"/>
    </location>
</feature>
<sequence length="354" mass="41138">MQKTRNKKILTGAIHVLGWGIFFALPFFFYRGEGVSITLNRYLGYCFVPLSCLIIFYTNFLWLIERQLFRRKVSTFILSNIVLVMLLGVSLHFWQDFHRKHLSEPVPETMKELQASLPKPPRYVFIARDMMLMALTVALSVAIKMTGGWYETENEKQELKKAQAEAELQNLKSQLNPHFLFNTLNNIYSLIAINQDKAQYAVHDLSRMLRHVLYENNQHFVLVDKEFEFMKSYIELMSLRLPKSTRLEVSIPERGNGAMIAPLLFIPLIENAFKHGVSSTQESFINIKFELQGNNRLNCLVENSNYPKKDNDRSGSGIGLTNLKRRLELLYPGKYIFKAETLNDRFITELLIQL</sequence>
<dbReference type="PANTHER" id="PTHR34220:SF7">
    <property type="entry name" value="SENSOR HISTIDINE KINASE YPDA"/>
    <property type="match status" value="1"/>
</dbReference>
<keyword evidence="1" id="KW-0472">Membrane</keyword>
<dbReference type="GO" id="GO:0016020">
    <property type="term" value="C:membrane"/>
    <property type="evidence" value="ECO:0007669"/>
    <property type="project" value="InterPro"/>
</dbReference>
<feature type="transmembrane region" description="Helical" evidence="1">
    <location>
        <begin position="42"/>
        <end position="64"/>
    </location>
</feature>